<evidence type="ECO:0000313" key="1">
    <source>
        <dbReference type="EMBL" id="TKC99307.1"/>
    </source>
</evidence>
<gene>
    <name evidence="1" type="ORF">E8A74_38480</name>
</gene>
<dbReference type="AlphaFoldDB" id="A0A4V6WQL2"/>
<dbReference type="RefSeq" id="WP_136934096.1">
    <property type="nucleotide sequence ID" value="NZ_SSMQ01000058.1"/>
</dbReference>
<evidence type="ECO:0000313" key="2">
    <source>
        <dbReference type="Proteomes" id="UP000309215"/>
    </source>
</evidence>
<organism evidence="1 2">
    <name type="scientific">Polyangium fumosum</name>
    <dbReference type="NCBI Taxonomy" id="889272"/>
    <lineage>
        <taxon>Bacteria</taxon>
        <taxon>Pseudomonadati</taxon>
        <taxon>Myxococcota</taxon>
        <taxon>Polyangia</taxon>
        <taxon>Polyangiales</taxon>
        <taxon>Polyangiaceae</taxon>
        <taxon>Polyangium</taxon>
    </lineage>
</organism>
<dbReference type="Proteomes" id="UP000309215">
    <property type="component" value="Unassembled WGS sequence"/>
</dbReference>
<comment type="caution">
    <text evidence="1">The sequence shown here is derived from an EMBL/GenBank/DDBJ whole genome shotgun (WGS) entry which is preliminary data.</text>
</comment>
<accession>A0A4V6WQL2</accession>
<name>A0A4V6WQL2_9BACT</name>
<dbReference type="EMBL" id="SSMQ01000058">
    <property type="protein sequence ID" value="TKC99307.1"/>
    <property type="molecule type" value="Genomic_DNA"/>
</dbReference>
<proteinExistence type="predicted"/>
<protein>
    <submittedName>
        <fullName evidence="1">Uncharacterized protein</fullName>
    </submittedName>
</protein>
<reference evidence="1 2" key="1">
    <citation type="submission" date="2019-04" db="EMBL/GenBank/DDBJ databases">
        <authorList>
            <person name="Li Y."/>
            <person name="Wang J."/>
        </authorList>
    </citation>
    <scope>NUCLEOTIDE SEQUENCE [LARGE SCALE GENOMIC DNA]</scope>
    <source>
        <strain evidence="1 2">DSM 14668</strain>
    </source>
</reference>
<sequence length="216" mass="22787">MPDVLAIVSKAVFEKEAAGRKPGKVWPIDTYHSQSKGLAALAGGGRLFLVTVRPPADTLWLVAVLENPQNTGKGWRSGRNRVPISDLTSLVPRIRFANGKGITASPGTLGMSLQTPRVLDAPSAALLLGAAWSAGVAPAVNVTKHDAAGPLPCLCKVCFPQSAERAETGGMAFLRSSTEAVGRVLHFWMPEELKKDADAVGRSVRSVLSSRLAATR</sequence>
<dbReference type="OrthoDB" id="5510010at2"/>
<keyword evidence="2" id="KW-1185">Reference proteome</keyword>